<comment type="caution">
    <text evidence="4">The sequence shown here is derived from an EMBL/GenBank/DDBJ whole genome shotgun (WGS) entry which is preliminary data.</text>
</comment>
<dbReference type="AlphaFoldDB" id="A0A7K1UDI0"/>
<dbReference type="GO" id="GO:0003677">
    <property type="term" value="F:DNA binding"/>
    <property type="evidence" value="ECO:0007669"/>
    <property type="project" value="InterPro"/>
</dbReference>
<evidence type="ECO:0000313" key="5">
    <source>
        <dbReference type="Proteomes" id="UP000461730"/>
    </source>
</evidence>
<dbReference type="SMART" id="SM00850">
    <property type="entry name" value="LytTR"/>
    <property type="match status" value="1"/>
</dbReference>
<feature type="modified residue" description="4-aspartylphosphate" evidence="1">
    <location>
        <position position="53"/>
    </location>
</feature>
<evidence type="ECO:0000256" key="1">
    <source>
        <dbReference type="PROSITE-ProRule" id="PRU00169"/>
    </source>
</evidence>
<dbReference type="PANTHER" id="PTHR37299">
    <property type="entry name" value="TRANSCRIPTIONAL REGULATOR-RELATED"/>
    <property type="match status" value="1"/>
</dbReference>
<feature type="domain" description="Response regulatory" evidence="2">
    <location>
        <begin position="2"/>
        <end position="113"/>
    </location>
</feature>
<proteinExistence type="predicted"/>
<keyword evidence="1" id="KW-0597">Phosphoprotein</keyword>
<dbReference type="InterPro" id="IPR001789">
    <property type="entry name" value="Sig_transdc_resp-reg_receiver"/>
</dbReference>
<accession>A0A7K1UDI0</accession>
<dbReference type="Gene3D" id="3.40.50.2300">
    <property type="match status" value="1"/>
</dbReference>
<protein>
    <submittedName>
        <fullName evidence="4">Response regulator</fullName>
    </submittedName>
</protein>
<dbReference type="InterPro" id="IPR007492">
    <property type="entry name" value="LytTR_DNA-bd_dom"/>
</dbReference>
<dbReference type="Pfam" id="PF00072">
    <property type="entry name" value="Response_reg"/>
    <property type="match status" value="1"/>
</dbReference>
<dbReference type="SMART" id="SM00448">
    <property type="entry name" value="REC"/>
    <property type="match status" value="1"/>
</dbReference>
<sequence>MNCIIVDDEPYALEVLGHYIAQTPELCLQAAFRNTVEAFEYLSRHTTDLLFLDIEMPLVNGISFLKALREPPKTIFTTAYKQYAFEGYELEVVDYLLKPFSFERFSRAIQKVNAGRQEPKPVQGETLLMKDKEGLQHIRQEEIIYIEGSKDYIKINTAGRPYIFYHTLKGVLDKLDPHVFIQVHRSYIVNRQYIRRIRENRISLHDGVMIPIGRSYREDLIRFLKG</sequence>
<dbReference type="InterPro" id="IPR046947">
    <property type="entry name" value="LytR-like"/>
</dbReference>
<dbReference type="Pfam" id="PF04397">
    <property type="entry name" value="LytTR"/>
    <property type="match status" value="1"/>
</dbReference>
<dbReference type="RefSeq" id="WP_157309748.1">
    <property type="nucleotide sequence ID" value="NZ_WRXN01000023.1"/>
</dbReference>
<dbReference type="Proteomes" id="UP000461730">
    <property type="component" value="Unassembled WGS sequence"/>
</dbReference>
<feature type="domain" description="HTH LytTR-type" evidence="3">
    <location>
        <begin position="127"/>
        <end position="226"/>
    </location>
</feature>
<dbReference type="PROSITE" id="PS50110">
    <property type="entry name" value="RESPONSE_REGULATORY"/>
    <property type="match status" value="1"/>
</dbReference>
<dbReference type="PANTHER" id="PTHR37299:SF1">
    <property type="entry name" value="STAGE 0 SPORULATION PROTEIN A HOMOLOG"/>
    <property type="match status" value="1"/>
</dbReference>
<dbReference type="InterPro" id="IPR011006">
    <property type="entry name" value="CheY-like_superfamily"/>
</dbReference>
<dbReference type="GO" id="GO:0000156">
    <property type="term" value="F:phosphorelay response regulator activity"/>
    <property type="evidence" value="ECO:0007669"/>
    <property type="project" value="InterPro"/>
</dbReference>
<dbReference type="Gene3D" id="2.40.50.1020">
    <property type="entry name" value="LytTr DNA-binding domain"/>
    <property type="match status" value="1"/>
</dbReference>
<keyword evidence="5" id="KW-1185">Reference proteome</keyword>
<dbReference type="EMBL" id="WRXN01000023">
    <property type="protein sequence ID" value="MVT12328.1"/>
    <property type="molecule type" value="Genomic_DNA"/>
</dbReference>
<dbReference type="PROSITE" id="PS50930">
    <property type="entry name" value="HTH_LYTTR"/>
    <property type="match status" value="1"/>
</dbReference>
<organism evidence="4 5">
    <name type="scientific">Chitinophaga tropicalis</name>
    <dbReference type="NCBI Taxonomy" id="2683588"/>
    <lineage>
        <taxon>Bacteria</taxon>
        <taxon>Pseudomonadati</taxon>
        <taxon>Bacteroidota</taxon>
        <taxon>Chitinophagia</taxon>
        <taxon>Chitinophagales</taxon>
        <taxon>Chitinophagaceae</taxon>
        <taxon>Chitinophaga</taxon>
    </lineage>
</organism>
<dbReference type="SUPFAM" id="SSF52172">
    <property type="entry name" value="CheY-like"/>
    <property type="match status" value="1"/>
</dbReference>
<gene>
    <name evidence="4" type="ORF">GO493_29000</name>
</gene>
<evidence type="ECO:0000313" key="4">
    <source>
        <dbReference type="EMBL" id="MVT12328.1"/>
    </source>
</evidence>
<name>A0A7K1UDI0_9BACT</name>
<evidence type="ECO:0000259" key="3">
    <source>
        <dbReference type="PROSITE" id="PS50930"/>
    </source>
</evidence>
<evidence type="ECO:0000259" key="2">
    <source>
        <dbReference type="PROSITE" id="PS50110"/>
    </source>
</evidence>
<reference evidence="4 5" key="1">
    <citation type="submission" date="2019-12" db="EMBL/GenBank/DDBJ databases">
        <title>Chitinophaga sp. strain ysch24 (GDMCC 1.1355), whole genome shotgun sequence.</title>
        <authorList>
            <person name="Zhang X."/>
        </authorList>
    </citation>
    <scope>NUCLEOTIDE SEQUENCE [LARGE SCALE GENOMIC DNA]</scope>
    <source>
        <strain evidence="5">ysch24</strain>
    </source>
</reference>